<dbReference type="Proteomes" id="UP000033966">
    <property type="component" value="Unassembled WGS sequence"/>
</dbReference>
<dbReference type="AlphaFoldDB" id="A0A0G1NEP1"/>
<evidence type="ECO:0000313" key="2">
    <source>
        <dbReference type="Proteomes" id="UP000033966"/>
    </source>
</evidence>
<name>A0A0G1NEP1_9BACT</name>
<sequence>MTMKEKKHIVPSHIIEWNRLYEDTKVGKYKLPIRCVVVNGKNRGICISEIKRDKTDNIVIISDIGNIIVDEMNGVIFKYGKDREGTSVFVSL</sequence>
<comment type="caution">
    <text evidence="1">The sequence shown here is derived from an EMBL/GenBank/DDBJ whole genome shotgun (WGS) entry which is preliminary data.</text>
</comment>
<protein>
    <submittedName>
        <fullName evidence="1">Uncharacterized protein</fullName>
    </submittedName>
</protein>
<reference evidence="1 2" key="1">
    <citation type="journal article" date="2015" name="Nature">
        <title>rRNA introns, odd ribosomes, and small enigmatic genomes across a large radiation of phyla.</title>
        <authorList>
            <person name="Brown C.T."/>
            <person name="Hug L.A."/>
            <person name="Thomas B.C."/>
            <person name="Sharon I."/>
            <person name="Castelle C.J."/>
            <person name="Singh A."/>
            <person name="Wilkins M.J."/>
            <person name="Williams K.H."/>
            <person name="Banfield J.F."/>
        </authorList>
    </citation>
    <scope>NUCLEOTIDE SEQUENCE [LARGE SCALE GENOMIC DNA]</scope>
</reference>
<accession>A0A0G1NEP1</accession>
<dbReference type="EMBL" id="LCKF01000010">
    <property type="protein sequence ID" value="KKT91582.1"/>
    <property type="molecule type" value="Genomic_DNA"/>
</dbReference>
<gene>
    <name evidence="1" type="ORF">UW92_C0010G0011</name>
</gene>
<proteinExistence type="predicted"/>
<organism evidence="1 2">
    <name type="scientific">Candidatus Jorgensenbacteria bacterium GW2011_GWA2_45_13</name>
    <dbReference type="NCBI Taxonomy" id="1618662"/>
    <lineage>
        <taxon>Bacteria</taxon>
        <taxon>Candidatus Joergenseniibacteriota</taxon>
    </lineage>
</organism>
<evidence type="ECO:0000313" key="1">
    <source>
        <dbReference type="EMBL" id="KKT91582.1"/>
    </source>
</evidence>